<gene>
    <name evidence="1" type="ORF">ENT78_01445</name>
</gene>
<proteinExistence type="predicted"/>
<organism evidence="1">
    <name type="scientific">Fervidobacterium pennivorans</name>
    <dbReference type="NCBI Taxonomy" id="93466"/>
    <lineage>
        <taxon>Bacteria</taxon>
        <taxon>Thermotogati</taxon>
        <taxon>Thermotogota</taxon>
        <taxon>Thermotogae</taxon>
        <taxon>Thermotogales</taxon>
        <taxon>Fervidobacteriaceae</taxon>
        <taxon>Fervidobacterium</taxon>
    </lineage>
</organism>
<sequence length="224" mass="26169">MPLTGKQIEILREAIRGYNYPAKLYDFEQKHEVTFRTMRELETCLKEKLLSTDLFEVKTGLANVIYWGNLTAGYCWHRVQMFLNKVTLKQIRETMTLLSKIEGDGLMEIKRIGLPQFSNMSFASKLRMFLDPENYVTLDRKLLQIKKSKIKTIFHDVKEYPTYIPITSRNCEAYRSWCKLCQKAAKTYFKDENVIAVDVERGIFNLAYHNQIDAAATLIKNMLG</sequence>
<reference evidence="1" key="1">
    <citation type="journal article" date="2020" name="mSystems">
        <title>Genome- and Community-Level Interaction Insights into Carbon Utilization and Element Cycling Functions of Hydrothermarchaeota in Hydrothermal Sediment.</title>
        <authorList>
            <person name="Zhou Z."/>
            <person name="Liu Y."/>
            <person name="Xu W."/>
            <person name="Pan J."/>
            <person name="Luo Z.H."/>
            <person name="Li M."/>
        </authorList>
    </citation>
    <scope>NUCLEOTIDE SEQUENCE [LARGE SCALE GENOMIC DNA]</scope>
    <source>
        <strain evidence="1">SpSt-61</strain>
    </source>
</reference>
<dbReference type="AlphaFoldDB" id="A0A7V4KC05"/>
<comment type="caution">
    <text evidence="1">The sequence shown here is derived from an EMBL/GenBank/DDBJ whole genome shotgun (WGS) entry which is preliminary data.</text>
</comment>
<dbReference type="EMBL" id="DSZZ01000067">
    <property type="protein sequence ID" value="HGU52190.1"/>
    <property type="molecule type" value="Genomic_DNA"/>
</dbReference>
<evidence type="ECO:0000313" key="1">
    <source>
        <dbReference type="EMBL" id="HGU52190.1"/>
    </source>
</evidence>
<accession>A0A7V4KC05</accession>
<protein>
    <submittedName>
        <fullName evidence="1">Uncharacterized protein</fullName>
    </submittedName>
</protein>
<name>A0A7V4KC05_FERPE</name>